<dbReference type="OrthoDB" id="9813172at2"/>
<reference evidence="2" key="1">
    <citation type="submission" date="2018-12" db="EMBL/GenBank/DDBJ databases">
        <title>Complete genome sequencing of Jeotgalibaca sp. H21T32.</title>
        <authorList>
            <person name="Bae J.-W."/>
            <person name="Lee S.-Y."/>
        </authorList>
    </citation>
    <scope>NUCLEOTIDE SEQUENCE [LARGE SCALE GENOMIC DNA]</scope>
    <source>
        <strain evidence="2">H21T32</strain>
    </source>
</reference>
<dbReference type="KEGG" id="jeh:EJN90_08455"/>
<dbReference type="AlphaFoldDB" id="A0A3Q9BLE4"/>
<name>A0A3Q9BLE4_9LACT</name>
<dbReference type="EMBL" id="CP034465">
    <property type="protein sequence ID" value="AZP04661.1"/>
    <property type="molecule type" value="Genomic_DNA"/>
</dbReference>
<evidence type="ECO:0000313" key="1">
    <source>
        <dbReference type="EMBL" id="AZP04661.1"/>
    </source>
</evidence>
<evidence type="ECO:0000313" key="2">
    <source>
        <dbReference type="Proteomes" id="UP000273326"/>
    </source>
</evidence>
<gene>
    <name evidence="1" type="ORF">EJN90_08455</name>
</gene>
<dbReference type="Proteomes" id="UP000273326">
    <property type="component" value="Chromosome"/>
</dbReference>
<proteinExistence type="predicted"/>
<sequence length="116" mass="13539">MGIVIFWLSLLQQIVLYSWYLIETNINISESLPLHICRISTVLGIIYLMNQENLLMDSVFYFGLIACGPFSKYARSYLCTIINRLYSIYILFRIQSSESLDSDSRKERNSLIIKII</sequence>
<keyword evidence="2" id="KW-1185">Reference proteome</keyword>
<accession>A0A3Q9BLE4</accession>
<organism evidence="1 2">
    <name type="scientific">Jeotgalibaca ciconiae</name>
    <dbReference type="NCBI Taxonomy" id="2496265"/>
    <lineage>
        <taxon>Bacteria</taxon>
        <taxon>Bacillati</taxon>
        <taxon>Bacillota</taxon>
        <taxon>Bacilli</taxon>
        <taxon>Lactobacillales</taxon>
        <taxon>Carnobacteriaceae</taxon>
        <taxon>Jeotgalibaca</taxon>
    </lineage>
</organism>
<dbReference type="Pfam" id="PF14808">
    <property type="entry name" value="TMEM164"/>
    <property type="match status" value="1"/>
</dbReference>
<protein>
    <submittedName>
        <fullName evidence="1">Uncharacterized protein</fullName>
    </submittedName>
</protein>